<evidence type="ECO:0008006" key="4">
    <source>
        <dbReference type="Google" id="ProtNLM"/>
    </source>
</evidence>
<feature type="transmembrane region" description="Helical" evidence="1">
    <location>
        <begin position="31"/>
        <end position="51"/>
    </location>
</feature>
<organism evidence="2 3">
    <name type="scientific">Chryseobacterium tructae</name>
    <dbReference type="NCBI Taxonomy" id="1037380"/>
    <lineage>
        <taxon>Bacteria</taxon>
        <taxon>Pseudomonadati</taxon>
        <taxon>Bacteroidota</taxon>
        <taxon>Flavobacteriia</taxon>
        <taxon>Flavobacteriales</taxon>
        <taxon>Weeksellaceae</taxon>
        <taxon>Chryseobacterium group</taxon>
        <taxon>Chryseobacterium</taxon>
    </lineage>
</organism>
<keyword evidence="1" id="KW-0812">Transmembrane</keyword>
<keyword evidence="1" id="KW-0472">Membrane</keyword>
<name>A0ABV7Y1H8_9FLAO</name>
<evidence type="ECO:0000313" key="2">
    <source>
        <dbReference type="EMBL" id="MFC3758376.1"/>
    </source>
</evidence>
<dbReference type="Proteomes" id="UP001595735">
    <property type="component" value="Unassembled WGS sequence"/>
</dbReference>
<feature type="transmembrane region" description="Helical" evidence="1">
    <location>
        <begin position="212"/>
        <end position="235"/>
    </location>
</feature>
<dbReference type="RefSeq" id="WP_290300192.1">
    <property type="nucleotide sequence ID" value="NZ_JAUFQR010000001.1"/>
</dbReference>
<feature type="transmembrane region" description="Helical" evidence="1">
    <location>
        <begin position="57"/>
        <end position="77"/>
    </location>
</feature>
<gene>
    <name evidence="2" type="ORF">ACFONJ_20545</name>
</gene>
<evidence type="ECO:0000256" key="1">
    <source>
        <dbReference type="SAM" id="Phobius"/>
    </source>
</evidence>
<proteinExistence type="predicted"/>
<reference evidence="3" key="1">
    <citation type="journal article" date="2019" name="Int. J. Syst. Evol. Microbiol.">
        <title>The Global Catalogue of Microorganisms (GCM) 10K type strain sequencing project: providing services to taxonomists for standard genome sequencing and annotation.</title>
        <authorList>
            <consortium name="The Broad Institute Genomics Platform"/>
            <consortium name="The Broad Institute Genome Sequencing Center for Infectious Disease"/>
            <person name="Wu L."/>
            <person name="Ma J."/>
        </authorList>
    </citation>
    <scope>NUCLEOTIDE SEQUENCE [LARGE SCALE GENOMIC DNA]</scope>
    <source>
        <strain evidence="3">CECT 7798</strain>
    </source>
</reference>
<keyword evidence="1" id="KW-1133">Transmembrane helix</keyword>
<keyword evidence="3" id="KW-1185">Reference proteome</keyword>
<accession>A0ABV7Y1H8</accession>
<dbReference type="EMBL" id="JBHRYO010000002">
    <property type="protein sequence ID" value="MFC3758376.1"/>
    <property type="molecule type" value="Genomic_DNA"/>
</dbReference>
<protein>
    <recommendedName>
        <fullName evidence="4">PH domain-containing protein</fullName>
    </recommendedName>
</protein>
<evidence type="ECO:0000313" key="3">
    <source>
        <dbReference type="Proteomes" id="UP001595735"/>
    </source>
</evidence>
<sequence>MNITKTNTETPFPGVESEINRWVTFILQTTYWGMLIFFFCLFIIGPAYGIYNKGTKMMLSVALISWGFSLLILIPVIRQYIIKRKNIAHRIVIDHTGLLFYNVKHEIIQHILYTELRSSKQNFDIYTVTPIGSSIIPLLEVTVQQEKNDPEIKRIDMNLPLRVLKNKFTLYAHFMHGIAVFRPDLKIDPIALKSFSIDPNTWHINSKKGVSLGGWLFILAVIVITCILVGIPFLFYEFKN</sequence>
<comment type="caution">
    <text evidence="2">The sequence shown here is derived from an EMBL/GenBank/DDBJ whole genome shotgun (WGS) entry which is preliminary data.</text>
</comment>